<dbReference type="PIRSF" id="PIRSF018267">
    <property type="entry name" value="VSR_endonuc"/>
    <property type="match status" value="1"/>
</dbReference>
<dbReference type="CDD" id="cd00221">
    <property type="entry name" value="Vsr"/>
    <property type="match status" value="1"/>
</dbReference>
<dbReference type="InterPro" id="IPR011335">
    <property type="entry name" value="Restrct_endonuc-II-like"/>
</dbReference>
<dbReference type="Proteomes" id="UP001262754">
    <property type="component" value="Unassembled WGS sequence"/>
</dbReference>
<reference evidence="7 8" key="1">
    <citation type="submission" date="2023-07" db="EMBL/GenBank/DDBJ databases">
        <title>Sorghum-associated microbial communities from plants grown in Nebraska, USA.</title>
        <authorList>
            <person name="Schachtman D."/>
        </authorList>
    </citation>
    <scope>NUCLEOTIDE SEQUENCE [LARGE SCALE GENOMIC DNA]</scope>
    <source>
        <strain evidence="7 8">DS2154</strain>
    </source>
</reference>
<keyword evidence="4 6" id="KW-0378">Hydrolase</keyword>
<evidence type="ECO:0000256" key="1">
    <source>
        <dbReference type="ARBA" id="ARBA00022722"/>
    </source>
</evidence>
<keyword evidence="1 6" id="KW-0540">Nuclease</keyword>
<proteinExistence type="inferred from homology"/>
<dbReference type="GO" id="GO:0004519">
    <property type="term" value="F:endonuclease activity"/>
    <property type="evidence" value="ECO:0007669"/>
    <property type="project" value="UniProtKB-KW"/>
</dbReference>
<evidence type="ECO:0000256" key="3">
    <source>
        <dbReference type="ARBA" id="ARBA00022763"/>
    </source>
</evidence>
<evidence type="ECO:0000313" key="7">
    <source>
        <dbReference type="EMBL" id="MDR6530259.1"/>
    </source>
</evidence>
<dbReference type="SUPFAM" id="SSF52980">
    <property type="entry name" value="Restriction endonuclease-like"/>
    <property type="match status" value="1"/>
</dbReference>
<accession>A0ABU1MVP3</accession>
<dbReference type="Gene3D" id="3.40.960.10">
    <property type="entry name" value="VSR Endonuclease"/>
    <property type="match status" value="1"/>
</dbReference>
<dbReference type="Pfam" id="PF03852">
    <property type="entry name" value="Vsr"/>
    <property type="match status" value="1"/>
</dbReference>
<dbReference type="NCBIfam" id="TIGR00632">
    <property type="entry name" value="vsr"/>
    <property type="match status" value="1"/>
</dbReference>
<sequence>MTEQIDPKRSALMARVKGRDTRPEIRVRRLAHELGARFRLQRRDLPGTPDLVFPSRRLALFVHGCFWHRHPGCRHATDPRTRVAFWQSKFAANVERDRRVGRALEDLGWRVEVVWECETRKREVLEPVLKAILGLDTVVDTSDSDEHSI</sequence>
<evidence type="ECO:0000256" key="2">
    <source>
        <dbReference type="ARBA" id="ARBA00022759"/>
    </source>
</evidence>
<gene>
    <name evidence="7" type="ORF">J2800_000995</name>
</gene>
<evidence type="ECO:0000256" key="6">
    <source>
        <dbReference type="PIRNR" id="PIRNR018267"/>
    </source>
</evidence>
<keyword evidence="8" id="KW-1185">Reference proteome</keyword>
<dbReference type="EC" id="3.1.-.-" evidence="6"/>
<evidence type="ECO:0000313" key="8">
    <source>
        <dbReference type="Proteomes" id="UP001262754"/>
    </source>
</evidence>
<keyword evidence="5 6" id="KW-0234">DNA repair</keyword>
<comment type="similarity">
    <text evidence="6">Belongs to the vsr family.</text>
</comment>
<evidence type="ECO:0000256" key="4">
    <source>
        <dbReference type="ARBA" id="ARBA00022801"/>
    </source>
</evidence>
<comment type="caution">
    <text evidence="7">The sequence shown here is derived from an EMBL/GenBank/DDBJ whole genome shotgun (WGS) entry which is preliminary data.</text>
</comment>
<dbReference type="GO" id="GO:0016787">
    <property type="term" value="F:hydrolase activity"/>
    <property type="evidence" value="ECO:0007669"/>
    <property type="project" value="UniProtKB-KW"/>
</dbReference>
<evidence type="ECO:0000256" key="5">
    <source>
        <dbReference type="ARBA" id="ARBA00023204"/>
    </source>
</evidence>
<dbReference type="RefSeq" id="WP_310029709.1">
    <property type="nucleotide sequence ID" value="NZ_JAVDRL010000003.1"/>
</dbReference>
<keyword evidence="3 6" id="KW-0227">DNA damage</keyword>
<keyword evidence="2 6" id="KW-0255">Endonuclease</keyword>
<organism evidence="7 8">
    <name type="scientific">Caulobacter rhizosphaerae</name>
    <dbReference type="NCBI Taxonomy" id="2010972"/>
    <lineage>
        <taxon>Bacteria</taxon>
        <taxon>Pseudomonadati</taxon>
        <taxon>Pseudomonadota</taxon>
        <taxon>Alphaproteobacteria</taxon>
        <taxon>Caulobacterales</taxon>
        <taxon>Caulobacteraceae</taxon>
        <taxon>Caulobacter</taxon>
    </lineage>
</organism>
<dbReference type="InterPro" id="IPR004603">
    <property type="entry name" value="DNA_mismatch_endonuc_vsr"/>
</dbReference>
<protein>
    <recommendedName>
        <fullName evidence="6">Very short patch repair endonuclease</fullName>
        <ecNumber evidence="6">3.1.-.-</ecNumber>
    </recommendedName>
</protein>
<name>A0ABU1MVP3_9CAUL</name>
<dbReference type="EMBL" id="JAVDRL010000003">
    <property type="protein sequence ID" value="MDR6530259.1"/>
    <property type="molecule type" value="Genomic_DNA"/>
</dbReference>
<comment type="function">
    <text evidence="6">May nick specific sequences that contain T:G mispairs resulting from m5C-deamination.</text>
</comment>